<evidence type="ECO:0000256" key="3">
    <source>
        <dbReference type="ARBA" id="ARBA00013208"/>
    </source>
</evidence>
<dbReference type="GO" id="GO:0004252">
    <property type="term" value="F:serine-type endopeptidase activity"/>
    <property type="evidence" value="ECO:0007669"/>
    <property type="project" value="InterPro"/>
</dbReference>
<dbReference type="InterPro" id="IPR019533">
    <property type="entry name" value="Peptidase_S26"/>
</dbReference>
<evidence type="ECO:0000256" key="6">
    <source>
        <dbReference type="ARBA" id="ARBA00029906"/>
    </source>
</evidence>
<dbReference type="GO" id="GO:0016020">
    <property type="term" value="C:membrane"/>
    <property type="evidence" value="ECO:0007669"/>
    <property type="project" value="InterPro"/>
</dbReference>
<feature type="active site" evidence="7">
    <location>
        <position position="47"/>
    </location>
</feature>
<keyword evidence="8" id="KW-0812">Transmembrane</keyword>
<accession>A0A5C5WCL7</accession>
<dbReference type="InterPro" id="IPR000223">
    <property type="entry name" value="Pept_S26A_signal_pept_1"/>
</dbReference>
<keyword evidence="5" id="KW-0378">Hydrolase</keyword>
<dbReference type="PROSITE" id="PS00761">
    <property type="entry name" value="SPASE_I_3"/>
    <property type="match status" value="1"/>
</dbReference>
<proteinExistence type="inferred from homology"/>
<evidence type="ECO:0000313" key="11">
    <source>
        <dbReference type="Proteomes" id="UP000318995"/>
    </source>
</evidence>
<comment type="catalytic activity">
    <reaction evidence="1">
        <text>Cleavage of hydrophobic, N-terminal signal or leader sequences from secreted and periplasmic proteins.</text>
        <dbReference type="EC" id="3.4.21.89"/>
    </reaction>
</comment>
<feature type="transmembrane region" description="Helical" evidence="8">
    <location>
        <begin position="12"/>
        <end position="38"/>
    </location>
</feature>
<dbReference type="EMBL" id="SJPH01000002">
    <property type="protein sequence ID" value="TWT47779.1"/>
    <property type="molecule type" value="Genomic_DNA"/>
</dbReference>
<sequence>MSVFRAKLGRRLAAVVQGLVGLAILAVLVEGFVASGLIRPVVVAGGSMAPHLVGSHRLAVCSGCGASWAIDQAAQSPDACPECGSASTQVVADGPADRLLAGHYRGLPQRWQTVLLRSPEDARQLLVKRVLGLPGEAVALADGDLWINDRRIAKSLSEQQSLWVPIARSLHGWRTEDGARLPDAMMRYNTWRCHGGRLVFANPLTDDLPYNAQVTRRVRPMFDRAVEFRLSLAEGALIEVMPQGRRDLRVRVAQEAAGKRVVGFVGRRSIGATPSSAPRTDPLVTVSTFDHQLLVAIDGKTVLTAPLEGHFLRAGSTDDRLTLVASGAITVAGLTVYRDQYLNAPAASQGTDAASLSAPIGGWQLGPEEWFVLGDNTAISRDSRNWKAGPGVPTRLLRGIVRR</sequence>
<gene>
    <name evidence="10" type="ORF">Pla111_14020</name>
</gene>
<feature type="active site" evidence="7">
    <location>
        <position position="128"/>
    </location>
</feature>
<dbReference type="SUPFAM" id="SSF51306">
    <property type="entry name" value="LexA/Signal peptidase"/>
    <property type="match status" value="2"/>
</dbReference>
<dbReference type="Pfam" id="PF10502">
    <property type="entry name" value="Peptidase_S26"/>
    <property type="match status" value="1"/>
</dbReference>
<evidence type="ECO:0000256" key="7">
    <source>
        <dbReference type="PIRSR" id="PIRSR600223-1"/>
    </source>
</evidence>
<organism evidence="10 11">
    <name type="scientific">Botrimarina hoheduenensis</name>
    <dbReference type="NCBI Taxonomy" id="2528000"/>
    <lineage>
        <taxon>Bacteria</taxon>
        <taxon>Pseudomonadati</taxon>
        <taxon>Planctomycetota</taxon>
        <taxon>Planctomycetia</taxon>
        <taxon>Pirellulales</taxon>
        <taxon>Lacipirellulaceae</taxon>
        <taxon>Botrimarina</taxon>
    </lineage>
</organism>
<evidence type="ECO:0000313" key="10">
    <source>
        <dbReference type="EMBL" id="TWT47779.1"/>
    </source>
</evidence>
<dbReference type="PRINTS" id="PR00727">
    <property type="entry name" value="LEADERPTASE"/>
</dbReference>
<reference evidence="10 11" key="1">
    <citation type="submission" date="2019-02" db="EMBL/GenBank/DDBJ databases">
        <title>Deep-cultivation of Planctomycetes and their phenomic and genomic characterization uncovers novel biology.</title>
        <authorList>
            <person name="Wiegand S."/>
            <person name="Jogler M."/>
            <person name="Boedeker C."/>
            <person name="Pinto D."/>
            <person name="Vollmers J."/>
            <person name="Rivas-Marin E."/>
            <person name="Kohn T."/>
            <person name="Peeters S.H."/>
            <person name="Heuer A."/>
            <person name="Rast P."/>
            <person name="Oberbeckmann S."/>
            <person name="Bunk B."/>
            <person name="Jeske O."/>
            <person name="Meyerdierks A."/>
            <person name="Storesund J.E."/>
            <person name="Kallscheuer N."/>
            <person name="Luecker S."/>
            <person name="Lage O.M."/>
            <person name="Pohl T."/>
            <person name="Merkel B.J."/>
            <person name="Hornburger P."/>
            <person name="Mueller R.-W."/>
            <person name="Bruemmer F."/>
            <person name="Labrenz M."/>
            <person name="Spormann A.M."/>
            <person name="Op Den Camp H."/>
            <person name="Overmann J."/>
            <person name="Amann R."/>
            <person name="Jetten M.S.M."/>
            <person name="Mascher T."/>
            <person name="Medema M.H."/>
            <person name="Devos D.P."/>
            <person name="Kaster A.-K."/>
            <person name="Ovreas L."/>
            <person name="Rohde M."/>
            <person name="Galperin M.Y."/>
            <person name="Jogler C."/>
        </authorList>
    </citation>
    <scope>NUCLEOTIDE SEQUENCE [LARGE SCALE GENOMIC DNA]</scope>
    <source>
        <strain evidence="10 11">Pla111</strain>
    </source>
</reference>
<dbReference type="PANTHER" id="PTHR43390:SF1">
    <property type="entry name" value="CHLOROPLAST PROCESSING PEPTIDASE"/>
    <property type="match status" value="1"/>
</dbReference>
<keyword evidence="11" id="KW-1185">Reference proteome</keyword>
<evidence type="ECO:0000256" key="8">
    <source>
        <dbReference type="SAM" id="Phobius"/>
    </source>
</evidence>
<dbReference type="RefSeq" id="WP_146572628.1">
    <property type="nucleotide sequence ID" value="NZ_SJPH01000002.1"/>
</dbReference>
<dbReference type="OrthoDB" id="9802919at2"/>
<dbReference type="PROSITE" id="PS00760">
    <property type="entry name" value="SPASE_I_2"/>
    <property type="match status" value="1"/>
</dbReference>
<keyword evidence="8" id="KW-1133">Transmembrane helix</keyword>
<dbReference type="GO" id="GO:0009003">
    <property type="term" value="F:signal peptidase activity"/>
    <property type="evidence" value="ECO:0007669"/>
    <property type="project" value="UniProtKB-EC"/>
</dbReference>
<dbReference type="EC" id="3.4.21.89" evidence="3"/>
<keyword evidence="8" id="KW-0472">Membrane</keyword>
<evidence type="ECO:0000256" key="1">
    <source>
        <dbReference type="ARBA" id="ARBA00000677"/>
    </source>
</evidence>
<evidence type="ECO:0000259" key="9">
    <source>
        <dbReference type="Pfam" id="PF10502"/>
    </source>
</evidence>
<feature type="domain" description="Peptidase S26" evidence="9">
    <location>
        <begin position="21"/>
        <end position="159"/>
    </location>
</feature>
<dbReference type="Gene3D" id="2.10.109.10">
    <property type="entry name" value="Umud Fragment, subunit A"/>
    <property type="match status" value="2"/>
</dbReference>
<comment type="similarity">
    <text evidence="2">Belongs to the peptidase S26 family.</text>
</comment>
<dbReference type="InterPro" id="IPR036286">
    <property type="entry name" value="LexA/Signal_pep-like_sf"/>
</dbReference>
<name>A0A5C5WCL7_9BACT</name>
<protein>
    <recommendedName>
        <fullName evidence="4">Signal peptidase I</fullName>
        <ecNumber evidence="3">3.4.21.89</ecNumber>
    </recommendedName>
    <alternativeName>
        <fullName evidence="6">Leader peptidase I</fullName>
    </alternativeName>
</protein>
<dbReference type="AlphaFoldDB" id="A0A5C5WCL7"/>
<dbReference type="InterPro" id="IPR019758">
    <property type="entry name" value="Pept_S26A_signal_pept_1_CS"/>
</dbReference>
<evidence type="ECO:0000256" key="4">
    <source>
        <dbReference type="ARBA" id="ARBA00019232"/>
    </source>
</evidence>
<comment type="caution">
    <text evidence="10">The sequence shown here is derived from an EMBL/GenBank/DDBJ whole genome shotgun (WGS) entry which is preliminary data.</text>
</comment>
<dbReference type="Proteomes" id="UP000318995">
    <property type="component" value="Unassembled WGS sequence"/>
</dbReference>
<dbReference type="PANTHER" id="PTHR43390">
    <property type="entry name" value="SIGNAL PEPTIDASE I"/>
    <property type="match status" value="1"/>
</dbReference>
<dbReference type="InterPro" id="IPR019757">
    <property type="entry name" value="Pept_S26A_signal_pept_1_Lys-AS"/>
</dbReference>
<evidence type="ECO:0000256" key="5">
    <source>
        <dbReference type="ARBA" id="ARBA00022801"/>
    </source>
</evidence>
<evidence type="ECO:0000256" key="2">
    <source>
        <dbReference type="ARBA" id="ARBA00009370"/>
    </source>
</evidence>
<dbReference type="GO" id="GO:0006465">
    <property type="term" value="P:signal peptide processing"/>
    <property type="evidence" value="ECO:0007669"/>
    <property type="project" value="InterPro"/>
</dbReference>